<comment type="caution">
    <text evidence="1">The sequence shown here is derived from an EMBL/GenBank/DDBJ whole genome shotgun (WGS) entry which is preliminary data.</text>
</comment>
<protein>
    <submittedName>
        <fullName evidence="1">Uncharacterized protein</fullName>
    </submittedName>
</protein>
<sequence>MSQPDVQQQRSTRPAPQQPSQAQPRKVKFSVGTDYQVKDVIGEGAYGIVVVATRRRDGQKVAIKKVSRLPFLDTVGLQADSLCSTSMTNFQISPFDHVLFALRTLRELKLLKYFTMNQVSDNIISILDIIQPSSFDSFKEVYLVQELMETDLHRVIRTQDLSDDHCQYFVYQTCRAMKALHCAEIVHRDLKPSNLLLNANCDLKVCDFGLARSTQTALHQEGAVNGIMTEYVATRWYRAPEVMLSFKQYTKDMPNPCSHDQLKLILDVLGTPPMEEFYDVTSRRSRDYLRNLPVRTKKSFESLYPQASPAAIDFLKKTLTFSSKKRMTMEECLAHPYLEAYHDPEDEPGAAPLDPNFFEFDLQKDNITREELKKLLYDEIVTFRTPYPAGPQPMEI</sequence>
<dbReference type="EMBL" id="JASBWV010000001">
    <property type="protein sequence ID" value="KAJ9128164.1"/>
    <property type="molecule type" value="Genomic_DNA"/>
</dbReference>
<organism evidence="1 2">
    <name type="scientific">Naganishia onofrii</name>
    <dbReference type="NCBI Taxonomy" id="1851511"/>
    <lineage>
        <taxon>Eukaryota</taxon>
        <taxon>Fungi</taxon>
        <taxon>Dikarya</taxon>
        <taxon>Basidiomycota</taxon>
        <taxon>Agaricomycotina</taxon>
        <taxon>Tremellomycetes</taxon>
        <taxon>Filobasidiales</taxon>
        <taxon>Filobasidiaceae</taxon>
        <taxon>Naganishia</taxon>
    </lineage>
</organism>
<name>A0ACC2XX57_9TREE</name>
<evidence type="ECO:0000313" key="2">
    <source>
        <dbReference type="Proteomes" id="UP001234202"/>
    </source>
</evidence>
<gene>
    <name evidence="1" type="ORF">QFC24_000456</name>
</gene>
<accession>A0ACC2XX57</accession>
<proteinExistence type="predicted"/>
<keyword evidence="2" id="KW-1185">Reference proteome</keyword>
<evidence type="ECO:0000313" key="1">
    <source>
        <dbReference type="EMBL" id="KAJ9128164.1"/>
    </source>
</evidence>
<reference evidence="1" key="1">
    <citation type="submission" date="2023-04" db="EMBL/GenBank/DDBJ databases">
        <title>Draft Genome sequencing of Naganishia species isolated from polar environments using Oxford Nanopore Technology.</title>
        <authorList>
            <person name="Leo P."/>
            <person name="Venkateswaran K."/>
        </authorList>
    </citation>
    <scope>NUCLEOTIDE SEQUENCE</scope>
    <source>
        <strain evidence="1">DBVPG 5303</strain>
    </source>
</reference>
<dbReference type="Proteomes" id="UP001234202">
    <property type="component" value="Unassembled WGS sequence"/>
</dbReference>